<dbReference type="AlphaFoldDB" id="A0A381RLI7"/>
<dbReference type="InterPro" id="IPR036264">
    <property type="entry name" value="Bact_exopeptidase_dim_dom"/>
</dbReference>
<evidence type="ECO:0000256" key="1">
    <source>
        <dbReference type="ARBA" id="ARBA00022801"/>
    </source>
</evidence>
<dbReference type="PIRSF" id="PIRSF005962">
    <property type="entry name" value="Pept_M20D_amidohydro"/>
    <property type="match status" value="1"/>
</dbReference>
<evidence type="ECO:0000313" key="3">
    <source>
        <dbReference type="EMBL" id="SUZ90777.1"/>
    </source>
</evidence>
<dbReference type="Gene3D" id="3.30.70.360">
    <property type="match status" value="1"/>
</dbReference>
<dbReference type="Gene3D" id="3.40.630.10">
    <property type="entry name" value="Zn peptidases"/>
    <property type="match status" value="1"/>
</dbReference>
<dbReference type="SUPFAM" id="SSF53187">
    <property type="entry name" value="Zn-dependent exopeptidases"/>
    <property type="match status" value="1"/>
</dbReference>
<dbReference type="PANTHER" id="PTHR11014">
    <property type="entry name" value="PEPTIDASE M20 FAMILY MEMBER"/>
    <property type="match status" value="1"/>
</dbReference>
<dbReference type="NCBIfam" id="TIGR01891">
    <property type="entry name" value="amidohydrolases"/>
    <property type="match status" value="1"/>
</dbReference>
<protein>
    <recommendedName>
        <fullName evidence="2">Peptidase M20 dimerisation domain-containing protein</fullName>
    </recommendedName>
</protein>
<name>A0A381RLI7_9ZZZZ</name>
<dbReference type="GO" id="GO:0016787">
    <property type="term" value="F:hydrolase activity"/>
    <property type="evidence" value="ECO:0007669"/>
    <property type="project" value="UniProtKB-KW"/>
</dbReference>
<dbReference type="PANTHER" id="PTHR11014:SF63">
    <property type="entry name" value="METALLOPEPTIDASE, PUTATIVE (AFU_ORTHOLOGUE AFUA_6G09600)-RELATED"/>
    <property type="match status" value="1"/>
</dbReference>
<dbReference type="InterPro" id="IPR017439">
    <property type="entry name" value="Amidohydrolase"/>
</dbReference>
<feature type="domain" description="Peptidase M20 dimerisation" evidence="2">
    <location>
        <begin position="184"/>
        <end position="278"/>
    </location>
</feature>
<keyword evidence="1" id="KW-0378">Hydrolase</keyword>
<organism evidence="3">
    <name type="scientific">marine metagenome</name>
    <dbReference type="NCBI Taxonomy" id="408172"/>
    <lineage>
        <taxon>unclassified sequences</taxon>
        <taxon>metagenomes</taxon>
        <taxon>ecological metagenomes</taxon>
    </lineage>
</organism>
<dbReference type="Pfam" id="PF07687">
    <property type="entry name" value="M20_dimer"/>
    <property type="match status" value="1"/>
</dbReference>
<proteinExistence type="predicted"/>
<evidence type="ECO:0000259" key="2">
    <source>
        <dbReference type="Pfam" id="PF07687"/>
    </source>
</evidence>
<dbReference type="EMBL" id="UINC01001922">
    <property type="protein sequence ID" value="SUZ90777.1"/>
    <property type="molecule type" value="Genomic_DNA"/>
</dbReference>
<dbReference type="FunFam" id="3.30.70.360:FF:000001">
    <property type="entry name" value="N-acetyldiaminopimelate deacetylase"/>
    <property type="match status" value="1"/>
</dbReference>
<reference evidence="3" key="1">
    <citation type="submission" date="2018-05" db="EMBL/GenBank/DDBJ databases">
        <authorList>
            <person name="Lanie J.A."/>
            <person name="Ng W.-L."/>
            <person name="Kazmierczak K.M."/>
            <person name="Andrzejewski T.M."/>
            <person name="Davidsen T.M."/>
            <person name="Wayne K.J."/>
            <person name="Tettelin H."/>
            <person name="Glass J.I."/>
            <person name="Rusch D."/>
            <person name="Podicherti R."/>
            <person name="Tsui H.-C.T."/>
            <person name="Winkler M.E."/>
        </authorList>
    </citation>
    <scope>NUCLEOTIDE SEQUENCE</scope>
</reference>
<gene>
    <name evidence="3" type="ORF">METZ01_LOCUS43631</name>
</gene>
<dbReference type="InterPro" id="IPR002933">
    <property type="entry name" value="Peptidase_M20"/>
</dbReference>
<dbReference type="Pfam" id="PF01546">
    <property type="entry name" value="Peptidase_M20"/>
    <property type="match status" value="1"/>
</dbReference>
<dbReference type="SUPFAM" id="SSF55031">
    <property type="entry name" value="Bacterial exopeptidase dimerisation domain"/>
    <property type="match status" value="1"/>
</dbReference>
<accession>A0A381RLI7</accession>
<dbReference type="InterPro" id="IPR011650">
    <property type="entry name" value="Peptidase_M20_dimer"/>
</dbReference>
<sequence length="388" mass="42048">MNIRSEIKDIEKNIIDWRRDFHQYPELGFDEHRTSKIIGEALKEMGLAPQMNVGKTGVTADLTFGEGPTIALRADMDALPMQEASGLDFSSKHDGVMHACGHDGHMAMLLGAAKVLTQNGDSFNGTVRFIFQPAEEGAGGARYMIEDGCLDGVDEIYGIHVWNYQPVGEVGITDGPVLAAADMFEINIKGIGGHGAAPQGTVDAVVVASHLVQALQTIVSRNTNPLESTVVTIGTINGGHNFNIIADEVTLSGTARAYTEENRNLIKTRMAEIIDGVAKTFGAEISFDYEDGYPPTINHTDPVNKVLKAAERVVGEKAGMPYLSMGGEDFSYYLQKIPGCFFFVGSAPNDQKLFETPHHCSHFTMDERALLVGPSIYLNLVDDLLGIK</sequence>